<dbReference type="PROSITE" id="PS50294">
    <property type="entry name" value="WD_REPEATS_REGION"/>
    <property type="match status" value="1"/>
</dbReference>
<dbReference type="SUPFAM" id="SSF50978">
    <property type="entry name" value="WD40 repeat-like"/>
    <property type="match status" value="1"/>
</dbReference>
<feature type="repeat" description="WD" evidence="3">
    <location>
        <begin position="60"/>
        <end position="93"/>
    </location>
</feature>
<dbReference type="InterPro" id="IPR036322">
    <property type="entry name" value="WD40_repeat_dom_sf"/>
</dbReference>
<reference evidence="4 5" key="1">
    <citation type="journal article" date="2018" name="Front. Plant Sci.">
        <title>Red Clover (Trifolium pratense) and Zigzag Clover (T. medium) - A Picture of Genomic Similarities and Differences.</title>
        <authorList>
            <person name="Dluhosova J."/>
            <person name="Istvanek J."/>
            <person name="Nedelnik J."/>
            <person name="Repkova J."/>
        </authorList>
    </citation>
    <scope>NUCLEOTIDE SEQUENCE [LARGE SCALE GENOMIC DNA]</scope>
    <source>
        <strain evidence="5">cv. 10/8</strain>
        <tissue evidence="4">Leaf</tissue>
    </source>
</reference>
<keyword evidence="5" id="KW-1185">Reference proteome</keyword>
<proteinExistence type="predicted"/>
<gene>
    <name evidence="4" type="ORF">A2U01_0007828</name>
</gene>
<dbReference type="InterPro" id="IPR001680">
    <property type="entry name" value="WD40_rpt"/>
</dbReference>
<accession>A0A392ML13</accession>
<dbReference type="InterPro" id="IPR020472">
    <property type="entry name" value="WD40_PAC1"/>
</dbReference>
<feature type="non-terminal residue" evidence="4">
    <location>
        <position position="152"/>
    </location>
</feature>
<protein>
    <submittedName>
        <fullName evidence="4">Vegetative incompatibility protein HET-E-1-like</fullName>
    </submittedName>
</protein>
<dbReference type="PANTHER" id="PTHR19857">
    <property type="entry name" value="MITOCHONDRIAL DIVISION PROTEIN 1-RELATED"/>
    <property type="match status" value="1"/>
</dbReference>
<feature type="repeat" description="WD" evidence="3">
    <location>
        <begin position="17"/>
        <end position="59"/>
    </location>
</feature>
<feature type="repeat" description="WD" evidence="3">
    <location>
        <begin position="116"/>
        <end position="150"/>
    </location>
</feature>
<dbReference type="PROSITE" id="PS00678">
    <property type="entry name" value="WD_REPEATS_1"/>
    <property type="match status" value="2"/>
</dbReference>
<dbReference type="InterPro" id="IPR019775">
    <property type="entry name" value="WD40_repeat_CS"/>
</dbReference>
<evidence type="ECO:0000256" key="3">
    <source>
        <dbReference type="PROSITE-ProRule" id="PRU00221"/>
    </source>
</evidence>
<feature type="non-terminal residue" evidence="4">
    <location>
        <position position="1"/>
    </location>
</feature>
<name>A0A392ML13_9FABA</name>
<dbReference type="SMART" id="SM00320">
    <property type="entry name" value="WD40"/>
    <property type="match status" value="3"/>
</dbReference>
<evidence type="ECO:0000313" key="5">
    <source>
        <dbReference type="Proteomes" id="UP000265520"/>
    </source>
</evidence>
<sequence length="152" mass="16396">AIGSPDGDPPNGPIYTFRGHTEEVYSLACSPIDSTLVATGGGDAKGFLWKIFHGDRASKLHGHTDSVSSLAFSYDGKFLASGSIDGIVQVWDVYGNLIRKFYDPKAGIEVKDIFLVTCGDFTPDGRIICTGSDDATLRIWNSENGENIHVVR</sequence>
<dbReference type="InterPro" id="IPR051179">
    <property type="entry name" value="WD_repeat_multifunction"/>
</dbReference>
<dbReference type="Proteomes" id="UP000265520">
    <property type="component" value="Unassembled WGS sequence"/>
</dbReference>
<comment type="caution">
    <text evidence="4">The sequence shown here is derived from an EMBL/GenBank/DDBJ whole genome shotgun (WGS) entry which is preliminary data.</text>
</comment>
<dbReference type="PANTHER" id="PTHR19857:SF8">
    <property type="entry name" value="ANGIO-ASSOCIATED MIGRATORY CELL PROTEIN"/>
    <property type="match status" value="1"/>
</dbReference>
<keyword evidence="1 3" id="KW-0853">WD repeat</keyword>
<dbReference type="AlphaFoldDB" id="A0A392ML13"/>
<dbReference type="PROSITE" id="PS50082">
    <property type="entry name" value="WD_REPEATS_2"/>
    <property type="match status" value="3"/>
</dbReference>
<dbReference type="EMBL" id="LXQA010011276">
    <property type="protein sequence ID" value="MCH86964.1"/>
    <property type="molecule type" value="Genomic_DNA"/>
</dbReference>
<dbReference type="InterPro" id="IPR015943">
    <property type="entry name" value="WD40/YVTN_repeat-like_dom_sf"/>
</dbReference>
<evidence type="ECO:0000256" key="2">
    <source>
        <dbReference type="ARBA" id="ARBA00022737"/>
    </source>
</evidence>
<evidence type="ECO:0000256" key="1">
    <source>
        <dbReference type="ARBA" id="ARBA00022574"/>
    </source>
</evidence>
<dbReference type="Pfam" id="PF00400">
    <property type="entry name" value="WD40"/>
    <property type="match status" value="3"/>
</dbReference>
<keyword evidence="2" id="KW-0677">Repeat</keyword>
<organism evidence="4 5">
    <name type="scientific">Trifolium medium</name>
    <dbReference type="NCBI Taxonomy" id="97028"/>
    <lineage>
        <taxon>Eukaryota</taxon>
        <taxon>Viridiplantae</taxon>
        <taxon>Streptophyta</taxon>
        <taxon>Embryophyta</taxon>
        <taxon>Tracheophyta</taxon>
        <taxon>Spermatophyta</taxon>
        <taxon>Magnoliopsida</taxon>
        <taxon>eudicotyledons</taxon>
        <taxon>Gunneridae</taxon>
        <taxon>Pentapetalae</taxon>
        <taxon>rosids</taxon>
        <taxon>fabids</taxon>
        <taxon>Fabales</taxon>
        <taxon>Fabaceae</taxon>
        <taxon>Papilionoideae</taxon>
        <taxon>50 kb inversion clade</taxon>
        <taxon>NPAAA clade</taxon>
        <taxon>Hologalegina</taxon>
        <taxon>IRL clade</taxon>
        <taxon>Trifolieae</taxon>
        <taxon>Trifolium</taxon>
    </lineage>
</organism>
<dbReference type="Gene3D" id="2.130.10.10">
    <property type="entry name" value="YVTN repeat-like/Quinoprotein amine dehydrogenase"/>
    <property type="match status" value="2"/>
</dbReference>
<dbReference type="PRINTS" id="PR00320">
    <property type="entry name" value="GPROTEINBRPT"/>
</dbReference>
<evidence type="ECO:0000313" key="4">
    <source>
        <dbReference type="EMBL" id="MCH86964.1"/>
    </source>
</evidence>